<dbReference type="SMART" id="SM00367">
    <property type="entry name" value="LRR_CC"/>
    <property type="match status" value="11"/>
</dbReference>
<evidence type="ECO:0000259" key="1">
    <source>
        <dbReference type="Pfam" id="PF25372"/>
    </source>
</evidence>
<protein>
    <recommendedName>
        <fullName evidence="1">F-box/LRR-repeat protein 15-like leucin rich repeat domain-containing protein</fullName>
    </recommendedName>
</protein>
<evidence type="ECO:0000313" key="2">
    <source>
        <dbReference type="Proteomes" id="UP000887565"/>
    </source>
</evidence>
<dbReference type="Proteomes" id="UP000887565">
    <property type="component" value="Unplaced"/>
</dbReference>
<dbReference type="OMA" id="CPELEWI"/>
<dbReference type="SUPFAM" id="SSF52047">
    <property type="entry name" value="RNI-like"/>
    <property type="match status" value="1"/>
</dbReference>
<dbReference type="InterPro" id="IPR057207">
    <property type="entry name" value="FBXL15_LRR"/>
</dbReference>
<accession>A0A915JIW0</accession>
<feature type="domain" description="F-box/LRR-repeat protein 15-like leucin rich repeat" evidence="1">
    <location>
        <begin position="101"/>
        <end position="232"/>
    </location>
</feature>
<evidence type="ECO:0000313" key="3">
    <source>
        <dbReference type="WBParaSite" id="nRc.2.0.1.t26053-RA"/>
    </source>
</evidence>
<dbReference type="AlphaFoldDB" id="A0A915JIW0"/>
<dbReference type="WBParaSite" id="nRc.2.0.1.t26053-RA">
    <property type="protein sequence ID" value="nRc.2.0.1.t26053-RA"/>
    <property type="gene ID" value="nRc.2.0.1.g26053"/>
</dbReference>
<keyword evidence="2" id="KW-1185">Reference proteome</keyword>
<dbReference type="InterPro" id="IPR006553">
    <property type="entry name" value="Leu-rich_rpt_Cys-con_subtyp"/>
</dbReference>
<organism evidence="2 3">
    <name type="scientific">Romanomermis culicivorax</name>
    <name type="common">Nematode worm</name>
    <dbReference type="NCBI Taxonomy" id="13658"/>
    <lineage>
        <taxon>Eukaryota</taxon>
        <taxon>Metazoa</taxon>
        <taxon>Ecdysozoa</taxon>
        <taxon>Nematoda</taxon>
        <taxon>Enoplea</taxon>
        <taxon>Dorylaimia</taxon>
        <taxon>Mermithida</taxon>
        <taxon>Mermithoidea</taxon>
        <taxon>Mermithidae</taxon>
        <taxon>Romanomermis</taxon>
    </lineage>
</organism>
<dbReference type="GO" id="GO:0031146">
    <property type="term" value="P:SCF-dependent proteasomal ubiquitin-dependent protein catabolic process"/>
    <property type="evidence" value="ECO:0007669"/>
    <property type="project" value="TreeGrafter"/>
</dbReference>
<proteinExistence type="predicted"/>
<dbReference type="InterPro" id="IPR032675">
    <property type="entry name" value="LRR_dom_sf"/>
</dbReference>
<dbReference type="Gene3D" id="3.80.10.10">
    <property type="entry name" value="Ribonuclease Inhibitor"/>
    <property type="match status" value="3"/>
</dbReference>
<dbReference type="PANTHER" id="PTHR13318">
    <property type="entry name" value="PARTNER OF PAIRED, ISOFORM B-RELATED"/>
    <property type="match status" value="1"/>
</dbReference>
<reference evidence="3" key="1">
    <citation type="submission" date="2022-11" db="UniProtKB">
        <authorList>
            <consortium name="WormBaseParasite"/>
        </authorList>
    </citation>
    <scope>IDENTIFICATION</scope>
</reference>
<dbReference type="Pfam" id="PF25372">
    <property type="entry name" value="DUF7885"/>
    <property type="match status" value="1"/>
</dbReference>
<dbReference type="GO" id="GO:0019005">
    <property type="term" value="C:SCF ubiquitin ligase complex"/>
    <property type="evidence" value="ECO:0007669"/>
    <property type="project" value="TreeGrafter"/>
</dbReference>
<sequence length="563" mass="63052">MIVTKVFSHEMVKPLHDICLDFVYRHLIELFNSHHRSLTLTNLPYFIREALLYRVIDHDLLTEPQIYPLVTYHLIGHALQRLRVYGSSQLDDNFLYQLGQNCQNLKEVSLVRCLNVTDRGLTELLANQTKLESLELRWLIIGGESLSITAARGSLKSLRSLILKGCSNITPVHVFKLVSANRNIIKLNLFGLRRLSDEYCCKMLSFLGNNLLKLNLSECLIISDSVLEHLGAFCPNLTHLKMIECMNVTENGFKCLMNGCSKLARIDISFCVRYGENALSIEVLDQLPSTLTSLSLSGIRVNFDQSRLCVALRRLDRLTRLNLSGFGSVNDDFLFQLLSGNFGAKIHSLDLSGNYDRLTDAGLSHVAEFCTNLRTLSCALLNNVNGRSLRPMFVDKKRASNFETVIFTVCVRLDYEFLAIIAENCNKLQKIDFSGVPCFDDYILTRLAENCGENLRHVYVKAPVGVTDGSVIRLAENCPNLRSLSLSGNGQVTDASILKLAERCFNVRELYLSGCMMVSPAATQFLKDQCSGRLSVYHVAPSPSASAVVLARNLDTGQYVRIS</sequence>
<name>A0A915JIW0_ROMCU</name>